<geneLocation type="plasmid" evidence="1">
    <name>unnaned</name>
</geneLocation>
<evidence type="ECO:0000313" key="1">
    <source>
        <dbReference type="EMBL" id="XBQ21616.1"/>
    </source>
</evidence>
<gene>
    <name evidence="1" type="ORF">ABNF92_19610</name>
</gene>
<accession>A0AAU7MTM1</accession>
<name>A0AAU7MTM1_9GAMM</name>
<protein>
    <submittedName>
        <fullName evidence="1">DUF3768 domain-containing protein</fullName>
    </submittedName>
</protein>
<reference evidence="1" key="1">
    <citation type="submission" date="2024-05" db="EMBL/GenBank/DDBJ databases">
        <title>Draft Genome Sequences of Flagellimonas sp. MMG031 and Marinobacter sp. MMG032 Isolated from the dinoflagellate Symbiodinium pilosum.</title>
        <authorList>
            <person name="Shikuma N.J."/>
            <person name="Farrell M.V."/>
        </authorList>
    </citation>
    <scope>NUCLEOTIDE SEQUENCE</scope>
    <source>
        <strain evidence="1">MMG032</strain>
        <plasmid evidence="1">unnaned</plasmid>
    </source>
</reference>
<dbReference type="InterPro" id="IPR022243">
    <property type="entry name" value="DUF3768"/>
</dbReference>
<proteinExistence type="predicted"/>
<dbReference type="EMBL" id="CP157803">
    <property type="protein sequence ID" value="XBQ21616.1"/>
    <property type="molecule type" value="Genomic_DNA"/>
</dbReference>
<dbReference type="AlphaFoldDB" id="A0AAU7MTM1"/>
<dbReference type="RefSeq" id="WP_062786994.1">
    <property type="nucleotide sequence ID" value="NZ_CP157803.1"/>
</dbReference>
<dbReference type="KEGG" id="mamm:ABNF92_19610"/>
<keyword evidence="1" id="KW-0614">Plasmid</keyword>
<sequence>MKHFELVSRTNDIFRKTLARRLGVVAISRRVRVLPADRKRELFNLIRGEHSFSVAAAVDYHDVGVVHLDRDQYVFRIEYREKGSGERIPVNQVHPDRCFRVLKILHTYEA</sequence>
<dbReference type="Pfam" id="PF12599">
    <property type="entry name" value="DUF3768"/>
    <property type="match status" value="1"/>
</dbReference>
<organism evidence="1">
    <name type="scientific">Marinobacter sp. MMG032</name>
    <dbReference type="NCBI Taxonomy" id="3158548"/>
    <lineage>
        <taxon>Bacteria</taxon>
        <taxon>Pseudomonadati</taxon>
        <taxon>Pseudomonadota</taxon>
        <taxon>Gammaproteobacteria</taxon>
        <taxon>Pseudomonadales</taxon>
        <taxon>Marinobacteraceae</taxon>
        <taxon>Marinobacter</taxon>
    </lineage>
</organism>